<evidence type="ECO:0008006" key="5">
    <source>
        <dbReference type="Google" id="ProtNLM"/>
    </source>
</evidence>
<feature type="region of interest" description="Disordered" evidence="1">
    <location>
        <begin position="49"/>
        <end position="80"/>
    </location>
</feature>
<reference evidence="3" key="1">
    <citation type="submission" date="2021-02" db="EMBL/GenBank/DDBJ databases">
        <authorList>
            <person name="Dougan E. K."/>
            <person name="Rhodes N."/>
            <person name="Thang M."/>
            <person name="Chan C."/>
        </authorList>
    </citation>
    <scope>NUCLEOTIDE SEQUENCE</scope>
</reference>
<evidence type="ECO:0000256" key="2">
    <source>
        <dbReference type="SAM" id="Phobius"/>
    </source>
</evidence>
<keyword evidence="2" id="KW-1133">Transmembrane helix</keyword>
<keyword evidence="2" id="KW-0472">Membrane</keyword>
<evidence type="ECO:0000313" key="3">
    <source>
        <dbReference type="EMBL" id="CAE8714729.1"/>
    </source>
</evidence>
<protein>
    <recommendedName>
        <fullName evidence="5">Selenoprotein K</fullName>
    </recommendedName>
</protein>
<organism evidence="3 4">
    <name type="scientific">Polarella glacialis</name>
    <name type="common">Dinoflagellate</name>
    <dbReference type="NCBI Taxonomy" id="89957"/>
    <lineage>
        <taxon>Eukaryota</taxon>
        <taxon>Sar</taxon>
        <taxon>Alveolata</taxon>
        <taxon>Dinophyceae</taxon>
        <taxon>Suessiales</taxon>
        <taxon>Suessiaceae</taxon>
        <taxon>Polarella</taxon>
    </lineage>
</organism>
<dbReference type="InterPro" id="IPR024491">
    <property type="entry name" value="Se_SelK/SelG"/>
</dbReference>
<feature type="transmembrane region" description="Helical" evidence="2">
    <location>
        <begin position="21"/>
        <end position="41"/>
    </location>
</feature>
<keyword evidence="2" id="KW-0812">Transmembrane</keyword>
<gene>
    <name evidence="3" type="ORF">PGLA2088_LOCUS38155</name>
</gene>
<proteinExistence type="predicted"/>
<accession>A0A813KW80</accession>
<dbReference type="AlphaFoldDB" id="A0A813KW80"/>
<dbReference type="Proteomes" id="UP000626109">
    <property type="component" value="Unassembled WGS sequence"/>
</dbReference>
<evidence type="ECO:0000256" key="1">
    <source>
        <dbReference type="SAM" id="MobiDB-lite"/>
    </source>
</evidence>
<feature type="non-terminal residue" evidence="3">
    <location>
        <position position="80"/>
    </location>
</feature>
<feature type="compositionally biased region" description="Low complexity" evidence="1">
    <location>
        <begin position="69"/>
        <end position="80"/>
    </location>
</feature>
<dbReference type="EMBL" id="CAJNNW010032672">
    <property type="protein sequence ID" value="CAE8714729.1"/>
    <property type="molecule type" value="Genomic_DNA"/>
</dbReference>
<comment type="caution">
    <text evidence="3">The sequence shown here is derived from an EMBL/GenBank/DDBJ whole genome shotgun (WGS) entry which is preliminary data.</text>
</comment>
<name>A0A813KW80_POLGL</name>
<sequence>MVRIVNGQIGGGSGQPTRSKGLLDVIADFFWSIVAFFVLFFETMLKPREGGPLKPTGKRKMAGFGRGPGSNNISPPGGGG</sequence>
<dbReference type="Pfam" id="PF10961">
    <property type="entry name" value="SelK_SelG"/>
    <property type="match status" value="1"/>
</dbReference>
<evidence type="ECO:0000313" key="4">
    <source>
        <dbReference type="Proteomes" id="UP000626109"/>
    </source>
</evidence>